<dbReference type="Proteomes" id="UP001164250">
    <property type="component" value="Chromosome 3"/>
</dbReference>
<protein>
    <submittedName>
        <fullName evidence="1">Uncharacterized protein</fullName>
    </submittedName>
</protein>
<accession>A0ACC1BS48</accession>
<name>A0ACC1BS48_9ROSI</name>
<keyword evidence="2" id="KW-1185">Reference proteome</keyword>
<organism evidence="1 2">
    <name type="scientific">Pistacia atlantica</name>
    <dbReference type="NCBI Taxonomy" id="434234"/>
    <lineage>
        <taxon>Eukaryota</taxon>
        <taxon>Viridiplantae</taxon>
        <taxon>Streptophyta</taxon>
        <taxon>Embryophyta</taxon>
        <taxon>Tracheophyta</taxon>
        <taxon>Spermatophyta</taxon>
        <taxon>Magnoliopsida</taxon>
        <taxon>eudicotyledons</taxon>
        <taxon>Gunneridae</taxon>
        <taxon>Pentapetalae</taxon>
        <taxon>rosids</taxon>
        <taxon>malvids</taxon>
        <taxon>Sapindales</taxon>
        <taxon>Anacardiaceae</taxon>
        <taxon>Pistacia</taxon>
    </lineage>
</organism>
<proteinExistence type="predicted"/>
<evidence type="ECO:0000313" key="1">
    <source>
        <dbReference type="EMBL" id="KAJ0101769.1"/>
    </source>
</evidence>
<evidence type="ECO:0000313" key="2">
    <source>
        <dbReference type="Proteomes" id="UP001164250"/>
    </source>
</evidence>
<sequence length="344" mass="39130">MVLTGLHLYFLLLLGLLLLLHLSSSLSFREISNQNDADVKRSQFPDGLKEGIFKMARASATGMFSLTFKPTQGGSIGIIASSHMFEPLRDEEIDRKAVSRILAFVLGWMFDPLVYGDYPPEMRQYLGTELPSFSHEETKLIRGSTDFIGINHYSTLYAKDCIHSACSSGSNHAIKGFVYTTGERDGIPIGEPSGNPEFFVVPEGMEKLINYVKERYKNMPIYVTENGYAPPREQSKQVEDLLQDVKRIEYHKGYLAALARAIKNGADVRGYFVWSLIDNLEWIDGFGTMFGLYYVDRQTLDRTPKLSARWYKNFLTNITTPSDISSSKKKFFVTRSQNRRVQIY</sequence>
<reference evidence="2" key="1">
    <citation type="journal article" date="2023" name="G3 (Bethesda)">
        <title>Genome assembly and association tests identify interacting loci associated with vigor, precocity, and sex in interspecific pistachio rootstocks.</title>
        <authorList>
            <person name="Palmer W."/>
            <person name="Jacygrad E."/>
            <person name="Sagayaradj S."/>
            <person name="Cavanaugh K."/>
            <person name="Han R."/>
            <person name="Bertier L."/>
            <person name="Beede B."/>
            <person name="Kafkas S."/>
            <person name="Golino D."/>
            <person name="Preece J."/>
            <person name="Michelmore R."/>
        </authorList>
    </citation>
    <scope>NUCLEOTIDE SEQUENCE [LARGE SCALE GENOMIC DNA]</scope>
</reference>
<dbReference type="EMBL" id="CM047899">
    <property type="protein sequence ID" value="KAJ0101769.1"/>
    <property type="molecule type" value="Genomic_DNA"/>
</dbReference>
<gene>
    <name evidence="1" type="ORF">Patl1_04595</name>
</gene>
<comment type="caution">
    <text evidence="1">The sequence shown here is derived from an EMBL/GenBank/DDBJ whole genome shotgun (WGS) entry which is preliminary data.</text>
</comment>